<reference evidence="1 2" key="1">
    <citation type="submission" date="2020-08" db="EMBL/GenBank/DDBJ databases">
        <title>Genomic Encyclopedia of Type Strains, Phase IV (KMG-IV): sequencing the most valuable type-strain genomes for metagenomic binning, comparative biology and taxonomic classification.</title>
        <authorList>
            <person name="Goeker M."/>
        </authorList>
    </citation>
    <scope>NUCLEOTIDE SEQUENCE [LARGE SCALE GENOMIC DNA]</scope>
    <source>
        <strain evidence="1 2">DSM 2461</strain>
    </source>
</reference>
<proteinExistence type="predicted"/>
<dbReference type="Pfam" id="PF14907">
    <property type="entry name" value="NTP_transf_5"/>
    <property type="match status" value="1"/>
</dbReference>
<keyword evidence="2" id="KW-1185">Reference proteome</keyword>
<sequence>MNESRIIIDTLCHGRWDDTRAAEMDPRKLLSLAHRNKVLVPLSRYVFDHRIDHFFKGTTSLRRMRETLLLHERDKGIWLETLHSLVPQMEEAGIDVLLLKGLSYETDIPRDMGDLDLLVRPEQLEKAIALLEKNGFVYAGGNRGFHKRKGEAGNWERLKPWSNQFEFLNEKTGLLIELHTEFFHRDRVYRFSFDSLLDRIEDFRRRSVYSKELKCRILSVEDRLLLLCIHTAVKRAAPKKTFALRNILDIENFIAAHPVDWQVLQRTAEETGMLLFLLYSLETAKRFFPDLPGGDILKAGNDRLTSFQRRFKKNMHNCFYDLDTARYFRTVLYELGLPFAVKSRLKHKISSICVLPVLFPEPWRLRQLYGFSRHSPWFFLAYPLEPVRWIRVALRQRRPPLGKI</sequence>
<protein>
    <recommendedName>
        <fullName evidence="3">Nucleotidyltransferase family protein</fullName>
    </recommendedName>
</protein>
<organism evidence="1 2">
    <name type="scientific">Spirochaeta isovalerica</name>
    <dbReference type="NCBI Taxonomy" id="150"/>
    <lineage>
        <taxon>Bacteria</taxon>
        <taxon>Pseudomonadati</taxon>
        <taxon>Spirochaetota</taxon>
        <taxon>Spirochaetia</taxon>
        <taxon>Spirochaetales</taxon>
        <taxon>Spirochaetaceae</taxon>
        <taxon>Spirochaeta</taxon>
    </lineage>
</organism>
<evidence type="ECO:0008006" key="3">
    <source>
        <dbReference type="Google" id="ProtNLM"/>
    </source>
</evidence>
<dbReference type="InterPro" id="IPR039498">
    <property type="entry name" value="NTP_transf_5"/>
</dbReference>
<dbReference type="AlphaFoldDB" id="A0A841R8D2"/>
<evidence type="ECO:0000313" key="2">
    <source>
        <dbReference type="Proteomes" id="UP000587760"/>
    </source>
</evidence>
<dbReference type="Proteomes" id="UP000587760">
    <property type="component" value="Unassembled WGS sequence"/>
</dbReference>
<dbReference type="EMBL" id="JACHGJ010000002">
    <property type="protein sequence ID" value="MBB6479621.1"/>
    <property type="molecule type" value="Genomic_DNA"/>
</dbReference>
<dbReference type="RefSeq" id="WP_184745023.1">
    <property type="nucleotide sequence ID" value="NZ_JACHGJ010000002.1"/>
</dbReference>
<gene>
    <name evidence="1" type="ORF">HNR50_001279</name>
</gene>
<name>A0A841R8D2_9SPIO</name>
<accession>A0A841R8D2</accession>
<evidence type="ECO:0000313" key="1">
    <source>
        <dbReference type="EMBL" id="MBB6479621.1"/>
    </source>
</evidence>
<comment type="caution">
    <text evidence="1">The sequence shown here is derived from an EMBL/GenBank/DDBJ whole genome shotgun (WGS) entry which is preliminary data.</text>
</comment>